<accession>A0ABD5NWH1</accession>
<feature type="transmembrane region" description="Helical" evidence="1">
    <location>
        <begin position="12"/>
        <end position="32"/>
    </location>
</feature>
<name>A0ABD5NWH1_9EURY</name>
<evidence type="ECO:0000256" key="1">
    <source>
        <dbReference type="SAM" id="Phobius"/>
    </source>
</evidence>
<dbReference type="EMBL" id="JBHSDJ010000011">
    <property type="protein sequence ID" value="MFC4246110.1"/>
    <property type="molecule type" value="Genomic_DNA"/>
</dbReference>
<evidence type="ECO:0000313" key="3">
    <source>
        <dbReference type="Proteomes" id="UP001595821"/>
    </source>
</evidence>
<gene>
    <name evidence="2" type="ORF">ACFOZ7_03750</name>
</gene>
<keyword evidence="1" id="KW-1133">Transmembrane helix</keyword>
<protein>
    <submittedName>
        <fullName evidence="2">Multidrug transporter</fullName>
    </submittedName>
</protein>
<feature type="transmembrane region" description="Helical" evidence="1">
    <location>
        <begin position="38"/>
        <end position="57"/>
    </location>
</feature>
<keyword evidence="1" id="KW-0812">Transmembrane</keyword>
<organism evidence="2 3">
    <name type="scientific">Natribaculum luteum</name>
    <dbReference type="NCBI Taxonomy" id="1586232"/>
    <lineage>
        <taxon>Archaea</taxon>
        <taxon>Methanobacteriati</taxon>
        <taxon>Methanobacteriota</taxon>
        <taxon>Stenosarchaea group</taxon>
        <taxon>Halobacteria</taxon>
        <taxon>Halobacteriales</taxon>
        <taxon>Natrialbaceae</taxon>
        <taxon>Natribaculum</taxon>
    </lineage>
</organism>
<keyword evidence="1" id="KW-0472">Membrane</keyword>
<dbReference type="GeneID" id="71853650"/>
<reference evidence="2 3" key="1">
    <citation type="journal article" date="2014" name="Int. J. Syst. Evol. Microbiol.">
        <title>Complete genome sequence of Corynebacterium casei LMG S-19264T (=DSM 44701T), isolated from a smear-ripened cheese.</title>
        <authorList>
            <consortium name="US DOE Joint Genome Institute (JGI-PGF)"/>
            <person name="Walter F."/>
            <person name="Albersmeier A."/>
            <person name="Kalinowski J."/>
            <person name="Ruckert C."/>
        </authorList>
    </citation>
    <scope>NUCLEOTIDE SEQUENCE [LARGE SCALE GENOMIC DNA]</scope>
    <source>
        <strain evidence="2 3">IBRC-M 10912</strain>
    </source>
</reference>
<dbReference type="AlphaFoldDB" id="A0ABD5NWH1"/>
<dbReference type="RefSeq" id="WP_377070557.1">
    <property type="nucleotide sequence ID" value="NZ_CP095397.1"/>
</dbReference>
<proteinExistence type="predicted"/>
<comment type="caution">
    <text evidence="2">The sequence shown here is derived from an EMBL/GenBank/DDBJ whole genome shotgun (WGS) entry which is preliminary data.</text>
</comment>
<sequence>MSLGFNSQSSLSTVLGIVIVIVAIVGTQFLGWEWGSGQLVPTVIAVVLVGGGALLVLHDRLT</sequence>
<dbReference type="Proteomes" id="UP001595821">
    <property type="component" value="Unassembled WGS sequence"/>
</dbReference>
<evidence type="ECO:0000313" key="2">
    <source>
        <dbReference type="EMBL" id="MFC4246110.1"/>
    </source>
</evidence>